<evidence type="ECO:0000313" key="3">
    <source>
        <dbReference type="Proteomes" id="UP000185781"/>
    </source>
</evidence>
<dbReference type="EMBL" id="FTOV01000008">
    <property type="protein sequence ID" value="SIT16201.1"/>
    <property type="molecule type" value="Genomic_DNA"/>
</dbReference>
<name>A0A1N7Q043_9FLAO</name>
<accession>A0A1N7Q043</accession>
<evidence type="ECO:0000256" key="1">
    <source>
        <dbReference type="SAM" id="MobiDB-lite"/>
    </source>
</evidence>
<feature type="compositionally biased region" description="Polar residues" evidence="1">
    <location>
        <begin position="74"/>
        <end position="83"/>
    </location>
</feature>
<sequence length="95" mass="10635">MITLKSLTLFFGLLCFLHFAFYTPRYNKSNAIKTNKAALYWFDATTHVFLIYDETSLCDNSSNYPCALGYSKVSDPSNPQKPNTIPDAIETGGIP</sequence>
<feature type="region of interest" description="Disordered" evidence="1">
    <location>
        <begin position="74"/>
        <end position="95"/>
    </location>
</feature>
<dbReference type="AlphaFoldDB" id="A0A1N7Q043"/>
<evidence type="ECO:0000313" key="2">
    <source>
        <dbReference type="EMBL" id="SIT16201.1"/>
    </source>
</evidence>
<protein>
    <submittedName>
        <fullName evidence="2">Uncharacterized protein</fullName>
    </submittedName>
</protein>
<gene>
    <name evidence="2" type="ORF">SAMN05421785_10880</name>
</gene>
<reference evidence="2 3" key="1">
    <citation type="submission" date="2017-01" db="EMBL/GenBank/DDBJ databases">
        <authorList>
            <person name="Mah S.A."/>
            <person name="Swanson W.J."/>
            <person name="Moy G.W."/>
            <person name="Vacquier V.D."/>
        </authorList>
    </citation>
    <scope>NUCLEOTIDE SEQUENCE [LARGE SCALE GENOMIC DNA]</scope>
    <source>
        <strain evidence="2 3">DSM 18014</strain>
    </source>
</reference>
<dbReference type="Proteomes" id="UP000185781">
    <property type="component" value="Unassembled WGS sequence"/>
</dbReference>
<proteinExistence type="predicted"/>
<organism evidence="2 3">
    <name type="scientific">Chryseobacterium gambrini</name>
    <dbReference type="NCBI Taxonomy" id="373672"/>
    <lineage>
        <taxon>Bacteria</taxon>
        <taxon>Pseudomonadati</taxon>
        <taxon>Bacteroidota</taxon>
        <taxon>Flavobacteriia</taxon>
        <taxon>Flavobacteriales</taxon>
        <taxon>Weeksellaceae</taxon>
        <taxon>Chryseobacterium group</taxon>
        <taxon>Chryseobacterium</taxon>
    </lineage>
</organism>